<comment type="caution">
    <text evidence="1">The sequence shown here is derived from an EMBL/GenBank/DDBJ whole genome shotgun (WGS) entry which is preliminary data.</text>
</comment>
<evidence type="ECO:0000313" key="1">
    <source>
        <dbReference type="EMBL" id="KAG6745142.1"/>
    </source>
</evidence>
<evidence type="ECO:0000313" key="2">
    <source>
        <dbReference type="Proteomes" id="UP000886885"/>
    </source>
</evidence>
<organism evidence="1 2">
    <name type="scientific">Populus tomentosa</name>
    <name type="common">Chinese white poplar</name>
    <dbReference type="NCBI Taxonomy" id="118781"/>
    <lineage>
        <taxon>Eukaryota</taxon>
        <taxon>Viridiplantae</taxon>
        <taxon>Streptophyta</taxon>
        <taxon>Embryophyta</taxon>
        <taxon>Tracheophyta</taxon>
        <taxon>Spermatophyta</taxon>
        <taxon>Magnoliopsida</taxon>
        <taxon>eudicotyledons</taxon>
        <taxon>Gunneridae</taxon>
        <taxon>Pentapetalae</taxon>
        <taxon>rosids</taxon>
        <taxon>fabids</taxon>
        <taxon>Malpighiales</taxon>
        <taxon>Salicaceae</taxon>
        <taxon>Saliceae</taxon>
        <taxon>Populus</taxon>
    </lineage>
</organism>
<dbReference type="AlphaFoldDB" id="A0A8X7YA99"/>
<gene>
    <name evidence="1" type="ORF">POTOM_051786</name>
</gene>
<dbReference type="EMBL" id="JAAWWB010000031">
    <property type="protein sequence ID" value="KAG6745142.1"/>
    <property type="molecule type" value="Genomic_DNA"/>
</dbReference>
<keyword evidence="2" id="KW-1185">Reference proteome</keyword>
<protein>
    <submittedName>
        <fullName evidence="1">Uncharacterized protein</fullName>
    </submittedName>
</protein>
<proteinExistence type="predicted"/>
<dbReference type="Proteomes" id="UP000886885">
    <property type="component" value="Chromosome 16A"/>
</dbReference>
<sequence>MMKKKMLITKMIIVTMDAMKQIWREICYSENEGCRAVLVSCDYSWLMVVKEKQKEELISLRAKVIALEHDLHKSCQEASKNHDVCYQLENV</sequence>
<name>A0A8X7YA99_POPTO</name>
<accession>A0A8X7YA99</accession>
<reference evidence="1" key="1">
    <citation type="journal article" date="2020" name="bioRxiv">
        <title>Hybrid origin of Populus tomentosa Carr. identified through genome sequencing and phylogenomic analysis.</title>
        <authorList>
            <person name="An X."/>
            <person name="Gao K."/>
            <person name="Chen Z."/>
            <person name="Li J."/>
            <person name="Yang X."/>
            <person name="Yang X."/>
            <person name="Zhou J."/>
            <person name="Guo T."/>
            <person name="Zhao T."/>
            <person name="Huang S."/>
            <person name="Miao D."/>
            <person name="Khan W.U."/>
            <person name="Rao P."/>
            <person name="Ye M."/>
            <person name="Lei B."/>
            <person name="Liao W."/>
            <person name="Wang J."/>
            <person name="Ji L."/>
            <person name="Li Y."/>
            <person name="Guo B."/>
            <person name="Mustafa N.S."/>
            <person name="Li S."/>
            <person name="Yun Q."/>
            <person name="Keller S.R."/>
            <person name="Mao J."/>
            <person name="Zhang R."/>
            <person name="Strauss S.H."/>
        </authorList>
    </citation>
    <scope>NUCLEOTIDE SEQUENCE</scope>
    <source>
        <strain evidence="1">GM15</strain>
        <tissue evidence="1">Leaf</tissue>
    </source>
</reference>